<dbReference type="AlphaFoldDB" id="A0A6L6XLL1"/>
<dbReference type="GO" id="GO:0004497">
    <property type="term" value="F:monooxygenase activity"/>
    <property type="evidence" value="ECO:0007669"/>
    <property type="project" value="InterPro"/>
</dbReference>
<protein>
    <submittedName>
        <fullName evidence="2">Cytochrome P450</fullName>
    </submittedName>
</protein>
<dbReference type="SUPFAM" id="SSF48264">
    <property type="entry name" value="Cytochrome P450"/>
    <property type="match status" value="1"/>
</dbReference>
<dbReference type="Pfam" id="PF00067">
    <property type="entry name" value="p450"/>
    <property type="match status" value="1"/>
</dbReference>
<dbReference type="Gene3D" id="1.10.630.10">
    <property type="entry name" value="Cytochrome P450"/>
    <property type="match status" value="1"/>
</dbReference>
<dbReference type="InterPro" id="IPR001128">
    <property type="entry name" value="Cyt_P450"/>
</dbReference>
<comment type="caution">
    <text evidence="2">The sequence shown here is derived from an EMBL/GenBank/DDBJ whole genome shotgun (WGS) entry which is preliminary data.</text>
</comment>
<dbReference type="InterPro" id="IPR036396">
    <property type="entry name" value="Cyt_P450_sf"/>
</dbReference>
<dbReference type="GO" id="GO:0020037">
    <property type="term" value="F:heme binding"/>
    <property type="evidence" value="ECO:0007669"/>
    <property type="project" value="InterPro"/>
</dbReference>
<reference evidence="2 3" key="1">
    <citation type="submission" date="2019-12" db="EMBL/GenBank/DDBJ databases">
        <authorList>
            <person name="Huq M.A."/>
        </authorList>
    </citation>
    <scope>NUCLEOTIDE SEQUENCE [LARGE SCALE GENOMIC DNA]</scope>
    <source>
        <strain evidence="2 3">MAH-18</strain>
    </source>
</reference>
<dbReference type="RefSeq" id="WP_157340202.1">
    <property type="nucleotide sequence ID" value="NZ_WSEK01000004.1"/>
</dbReference>
<keyword evidence="3" id="KW-1185">Reference proteome</keyword>
<feature type="region of interest" description="Disordered" evidence="1">
    <location>
        <begin position="342"/>
        <end position="365"/>
    </location>
</feature>
<name>A0A6L6XLL1_9ACTN</name>
<accession>A0A6L6XLL1</accession>
<evidence type="ECO:0000313" key="2">
    <source>
        <dbReference type="EMBL" id="MVQ48129.1"/>
    </source>
</evidence>
<dbReference type="EMBL" id="WSEK01000004">
    <property type="protein sequence ID" value="MVQ48129.1"/>
    <property type="molecule type" value="Genomic_DNA"/>
</dbReference>
<evidence type="ECO:0000256" key="1">
    <source>
        <dbReference type="SAM" id="MobiDB-lite"/>
    </source>
</evidence>
<dbReference type="GO" id="GO:0016705">
    <property type="term" value="F:oxidoreductase activity, acting on paired donors, with incorporation or reduction of molecular oxygen"/>
    <property type="evidence" value="ECO:0007669"/>
    <property type="project" value="InterPro"/>
</dbReference>
<gene>
    <name evidence="2" type="ORF">GON03_02975</name>
</gene>
<proteinExistence type="predicted"/>
<dbReference type="Proteomes" id="UP000473525">
    <property type="component" value="Unassembled WGS sequence"/>
</dbReference>
<sequence>MLGRRAIVLRGRDGASLFYDTSVIERRGAVPPPLAALLFGRGAVHGTDGAEHAARKRMFLDLLTEDRTEDLATTIGLDLERRVVGWPGREVVVFDELVEVYGAAVQAWAGVAAAPDQVRRTSRRLAAIVDGFGGAAAAYPRAWAARLWADRWATRLVLRARGGWPAPRPGSVLAEIATGAGAELPARVAGVELLNVLRPTVAVAWPGTFLARELARHPQWRDRVDRPEEGAAFGHEVRRTCPFVPALAGRARRPAELDGTSVEPGDLVVLDVPGTNQHAAMWAEPEAFLPERFAGIPPDPFGFVPQGGGYPDTGHRCPGEPLTVRMLSETARVLAKIDYQPTTDTAHDPTRIPTLPARGLPVRVT</sequence>
<organism evidence="2 3">
    <name type="scientific">Nocardioides agri</name>
    <dbReference type="NCBI Taxonomy" id="2682843"/>
    <lineage>
        <taxon>Bacteria</taxon>
        <taxon>Bacillati</taxon>
        <taxon>Actinomycetota</taxon>
        <taxon>Actinomycetes</taxon>
        <taxon>Propionibacteriales</taxon>
        <taxon>Nocardioidaceae</taxon>
        <taxon>Nocardioides</taxon>
    </lineage>
</organism>
<dbReference type="GO" id="GO:0005506">
    <property type="term" value="F:iron ion binding"/>
    <property type="evidence" value="ECO:0007669"/>
    <property type="project" value="InterPro"/>
</dbReference>
<evidence type="ECO:0000313" key="3">
    <source>
        <dbReference type="Proteomes" id="UP000473525"/>
    </source>
</evidence>